<dbReference type="GO" id="GO:0006654">
    <property type="term" value="P:phosphatidic acid biosynthetic process"/>
    <property type="evidence" value="ECO:0007669"/>
    <property type="project" value="TreeGrafter"/>
</dbReference>
<dbReference type="Proteomes" id="UP000823641">
    <property type="component" value="Unassembled WGS sequence"/>
</dbReference>
<dbReference type="GO" id="GO:0003841">
    <property type="term" value="F:1-acylglycerol-3-phosphate O-acyltransferase activity"/>
    <property type="evidence" value="ECO:0007669"/>
    <property type="project" value="TreeGrafter"/>
</dbReference>
<sequence length="179" mass="20737">MKKLAAWILHKLGWTLINNADDVPQCVICVAPHTSNWDFLIGKLYYTALGQNASFLMKKEWFIFPLGFFFRKIGGVPVDRSRKTSITDQMAHRFQQSDHFKLAVTPEGTRKRNPDWKKGFYYIAIKAHVPIQLAYIDYAKKEVGIQETFLPTGNEQKDIAYIKNFYKDKTGKKPENFAI</sequence>
<comment type="pathway">
    <text evidence="1">Lipid metabolism.</text>
</comment>
<proteinExistence type="predicted"/>
<reference evidence="5" key="1">
    <citation type="submission" date="2020-10" db="EMBL/GenBank/DDBJ databases">
        <authorList>
            <person name="Gilroy R."/>
        </authorList>
    </citation>
    <scope>NUCLEOTIDE SEQUENCE</scope>
    <source>
        <strain evidence="5">G3-3990</strain>
    </source>
</reference>
<feature type="domain" description="Phospholipid/glycerol acyltransferase" evidence="4">
    <location>
        <begin position="27"/>
        <end position="139"/>
    </location>
</feature>
<dbReference type="EMBL" id="JADIMG010000019">
    <property type="protein sequence ID" value="MBO8459095.1"/>
    <property type="molecule type" value="Genomic_DNA"/>
</dbReference>
<evidence type="ECO:0000313" key="6">
    <source>
        <dbReference type="Proteomes" id="UP000823641"/>
    </source>
</evidence>
<dbReference type="Pfam" id="PF01553">
    <property type="entry name" value="Acyltransferase"/>
    <property type="match status" value="1"/>
</dbReference>
<protein>
    <submittedName>
        <fullName evidence="5">1-acyl-sn-glycerol-3-phosphate acyltransferase</fullName>
    </submittedName>
</protein>
<evidence type="ECO:0000313" key="5">
    <source>
        <dbReference type="EMBL" id="MBO8459095.1"/>
    </source>
</evidence>
<comment type="caution">
    <text evidence="5">The sequence shown here is derived from an EMBL/GenBank/DDBJ whole genome shotgun (WGS) entry which is preliminary data.</text>
</comment>
<evidence type="ECO:0000256" key="3">
    <source>
        <dbReference type="ARBA" id="ARBA00023315"/>
    </source>
</evidence>
<dbReference type="SUPFAM" id="SSF69593">
    <property type="entry name" value="Glycerol-3-phosphate (1)-acyltransferase"/>
    <property type="match status" value="1"/>
</dbReference>
<evidence type="ECO:0000256" key="1">
    <source>
        <dbReference type="ARBA" id="ARBA00005189"/>
    </source>
</evidence>
<name>A0A9D9N3Q7_9BACT</name>
<dbReference type="PANTHER" id="PTHR10434">
    <property type="entry name" value="1-ACYL-SN-GLYCEROL-3-PHOSPHATE ACYLTRANSFERASE"/>
    <property type="match status" value="1"/>
</dbReference>
<gene>
    <name evidence="5" type="ORF">IAA73_01995</name>
</gene>
<dbReference type="SMART" id="SM00563">
    <property type="entry name" value="PlsC"/>
    <property type="match status" value="1"/>
</dbReference>
<organism evidence="5 6">
    <name type="scientific">Candidatus Gallipaludibacter merdavium</name>
    <dbReference type="NCBI Taxonomy" id="2840839"/>
    <lineage>
        <taxon>Bacteria</taxon>
        <taxon>Pseudomonadati</taxon>
        <taxon>Bacteroidota</taxon>
        <taxon>Bacteroidia</taxon>
        <taxon>Bacteroidales</taxon>
        <taxon>Candidatus Gallipaludibacter</taxon>
    </lineage>
</organism>
<accession>A0A9D9N3Q7</accession>
<evidence type="ECO:0000256" key="2">
    <source>
        <dbReference type="ARBA" id="ARBA00022679"/>
    </source>
</evidence>
<dbReference type="AlphaFoldDB" id="A0A9D9N3Q7"/>
<keyword evidence="2" id="KW-0808">Transferase</keyword>
<dbReference type="InterPro" id="IPR002123">
    <property type="entry name" value="Plipid/glycerol_acylTrfase"/>
</dbReference>
<dbReference type="PANTHER" id="PTHR10434:SF9">
    <property type="entry name" value="PHOSPHOLIPID_GLYCEROL ACYLTRANSFERASE DOMAIN-CONTAINING PROTEIN"/>
    <property type="match status" value="1"/>
</dbReference>
<evidence type="ECO:0000259" key="4">
    <source>
        <dbReference type="SMART" id="SM00563"/>
    </source>
</evidence>
<reference evidence="5" key="2">
    <citation type="journal article" date="2021" name="PeerJ">
        <title>Extensive microbial diversity within the chicken gut microbiome revealed by metagenomics and culture.</title>
        <authorList>
            <person name="Gilroy R."/>
            <person name="Ravi A."/>
            <person name="Getino M."/>
            <person name="Pursley I."/>
            <person name="Horton D.L."/>
            <person name="Alikhan N.F."/>
            <person name="Baker D."/>
            <person name="Gharbi K."/>
            <person name="Hall N."/>
            <person name="Watson M."/>
            <person name="Adriaenssens E.M."/>
            <person name="Foster-Nyarko E."/>
            <person name="Jarju S."/>
            <person name="Secka A."/>
            <person name="Antonio M."/>
            <person name="Oren A."/>
            <person name="Chaudhuri R.R."/>
            <person name="La Ragione R."/>
            <person name="Hildebrand F."/>
            <person name="Pallen M.J."/>
        </authorList>
    </citation>
    <scope>NUCLEOTIDE SEQUENCE</scope>
    <source>
        <strain evidence="5">G3-3990</strain>
    </source>
</reference>
<keyword evidence="3 5" id="KW-0012">Acyltransferase</keyword>